<proteinExistence type="predicted"/>
<sequence>MKLIGKGAFTKCYLKDCGKRVLLVSSDPIKECMAWGWFPESPLFPEVKMIEVGTYEMDYMPPTRGLKAHLDDDQWQLYQVLRDCFSRSPYVMRPADLYHKWYEIFQAAHDRSETETVREGLMDVLMALDACANFGSDIQFEISPRNVRAVDGKLILVDCFFLVSKLQEVRSSRW</sequence>
<reference evidence="1 2" key="1">
    <citation type="submission" date="2016-02" db="EMBL/GenBank/DDBJ databases">
        <title>Characterization of five Podoviridae phages infecting Citrobacter freundii.</title>
        <authorList>
            <person name="Hamdi S."/>
            <person name="Rousseau G.M."/>
            <person name="Labrie S.J."/>
            <person name="Saied Kourda R."/>
            <person name="Tremblay D.M."/>
            <person name="Moineau S."/>
            <person name="Ben Slama K."/>
        </authorList>
    </citation>
    <scope>NUCLEOTIDE SEQUENCE [LARGE SCALE GENOMIC DNA]</scope>
</reference>
<name>A0A172JGH3_9CAUD</name>
<organism evidence="1 2">
    <name type="scientific">Citrobacter phage SH4</name>
    <dbReference type="NCBI Taxonomy" id="1805467"/>
    <lineage>
        <taxon>Viruses</taxon>
        <taxon>Duplodnaviria</taxon>
        <taxon>Heunggongvirae</taxon>
        <taxon>Uroviricota</taxon>
        <taxon>Caudoviricetes</taxon>
        <taxon>Autographivirales</taxon>
        <taxon>Autotranscriptaviridae</taxon>
        <taxon>Studiervirinae</taxon>
        <taxon>Kayfunavirus</taxon>
        <taxon>Kayfunavirus SH4</taxon>
    </lineage>
</organism>
<dbReference type="RefSeq" id="YP_009279730.1">
    <property type="nucleotide sequence ID" value="NC_031018.1"/>
</dbReference>
<dbReference type="Proteomes" id="UP000202940">
    <property type="component" value="Segment"/>
</dbReference>
<accession>A0A172JGH3</accession>
<keyword evidence="2" id="KW-1185">Reference proteome</keyword>
<dbReference type="KEGG" id="vg:29062656"/>
<protein>
    <submittedName>
        <fullName evidence="1">Uncharacterized protein</fullName>
    </submittedName>
</protein>
<dbReference type="OrthoDB" id="20112at10239"/>
<dbReference type="EMBL" id="KU687350">
    <property type="protein sequence ID" value="AMR59586.1"/>
    <property type="molecule type" value="Genomic_DNA"/>
</dbReference>
<gene>
    <name evidence="1" type="ORF">sh4_0002</name>
</gene>
<evidence type="ECO:0000313" key="2">
    <source>
        <dbReference type="Proteomes" id="UP000202940"/>
    </source>
</evidence>
<evidence type="ECO:0000313" key="1">
    <source>
        <dbReference type="EMBL" id="AMR59586.1"/>
    </source>
</evidence>
<dbReference type="GeneID" id="29062656"/>